<organism evidence="1 2">
    <name type="scientific">Candidatus Shapirobacteria bacterium CG03_land_8_20_14_0_80_35_14</name>
    <dbReference type="NCBI Taxonomy" id="1974878"/>
    <lineage>
        <taxon>Bacteria</taxon>
        <taxon>Candidatus Shapironibacteriota</taxon>
    </lineage>
</organism>
<proteinExistence type="predicted"/>
<evidence type="ECO:0000313" key="2">
    <source>
        <dbReference type="Proteomes" id="UP000229191"/>
    </source>
</evidence>
<sequence>MQLVSKNAMNIQYLDQPMFVEVMRLIPINVTAMVKLTALILQVSVPLVVALRLRLLQTCLQVHPIILSTRVVMLTASATY</sequence>
<dbReference type="Proteomes" id="UP000229191">
    <property type="component" value="Unassembled WGS sequence"/>
</dbReference>
<protein>
    <submittedName>
        <fullName evidence="1">Uncharacterized protein</fullName>
    </submittedName>
</protein>
<gene>
    <name evidence="1" type="ORF">COS53_02955</name>
</gene>
<dbReference type="AlphaFoldDB" id="A0A2M7BNZ9"/>
<reference evidence="2" key="1">
    <citation type="submission" date="2017-09" db="EMBL/GenBank/DDBJ databases">
        <title>Depth-based differentiation of microbial function through sediment-hosted aquifers and enrichment of novel symbionts in the deep terrestrial subsurface.</title>
        <authorList>
            <person name="Probst A.J."/>
            <person name="Ladd B."/>
            <person name="Jarett J.K."/>
            <person name="Geller-Mcgrath D.E."/>
            <person name="Sieber C.M.K."/>
            <person name="Emerson J.B."/>
            <person name="Anantharaman K."/>
            <person name="Thomas B.C."/>
            <person name="Malmstrom R."/>
            <person name="Stieglmeier M."/>
            <person name="Klingl A."/>
            <person name="Woyke T."/>
            <person name="Ryan C.M."/>
            <person name="Banfield J.F."/>
        </authorList>
    </citation>
    <scope>NUCLEOTIDE SEQUENCE [LARGE SCALE GENOMIC DNA]</scope>
</reference>
<comment type="caution">
    <text evidence="1">The sequence shown here is derived from an EMBL/GenBank/DDBJ whole genome shotgun (WGS) entry which is preliminary data.</text>
</comment>
<accession>A0A2M7BNZ9</accession>
<name>A0A2M7BNZ9_9BACT</name>
<evidence type="ECO:0000313" key="1">
    <source>
        <dbReference type="EMBL" id="PIV07185.1"/>
    </source>
</evidence>
<dbReference type="EMBL" id="PEVB01000082">
    <property type="protein sequence ID" value="PIV07185.1"/>
    <property type="molecule type" value="Genomic_DNA"/>
</dbReference>